<gene>
    <name evidence="1" type="ORF">OEZ85_011571</name>
</gene>
<evidence type="ECO:0000313" key="1">
    <source>
        <dbReference type="EMBL" id="WIA11455.1"/>
    </source>
</evidence>
<evidence type="ECO:0008006" key="3">
    <source>
        <dbReference type="Google" id="ProtNLM"/>
    </source>
</evidence>
<keyword evidence="2" id="KW-1185">Reference proteome</keyword>
<reference evidence="1 2" key="1">
    <citation type="submission" date="2023-05" db="EMBL/GenBank/DDBJ databases">
        <title>A 100% complete, gapless, phased diploid assembly of the Scenedesmus obliquus UTEX 3031 genome.</title>
        <authorList>
            <person name="Biondi T.C."/>
            <person name="Hanschen E.R."/>
            <person name="Kwon T."/>
            <person name="Eng W."/>
            <person name="Kruse C.P.S."/>
            <person name="Koehler S.I."/>
            <person name="Kunde Y."/>
            <person name="Gleasner C.D."/>
            <person name="You Mak K.T."/>
            <person name="Polle J."/>
            <person name="Hovde B.T."/>
            <person name="Starkenburg S.R."/>
        </authorList>
    </citation>
    <scope>NUCLEOTIDE SEQUENCE [LARGE SCALE GENOMIC DNA]</scope>
    <source>
        <strain evidence="1 2">DOE0152z</strain>
    </source>
</reference>
<dbReference type="PANTHER" id="PTHR12406">
    <property type="entry name" value="CALCIUM-INDEPENDENT PHOSPHOLIPASE A2 IPLA2 -RELATED"/>
    <property type="match status" value="1"/>
</dbReference>
<organism evidence="1 2">
    <name type="scientific">Tetradesmus obliquus</name>
    <name type="common">Green alga</name>
    <name type="synonym">Acutodesmus obliquus</name>
    <dbReference type="NCBI Taxonomy" id="3088"/>
    <lineage>
        <taxon>Eukaryota</taxon>
        <taxon>Viridiplantae</taxon>
        <taxon>Chlorophyta</taxon>
        <taxon>core chlorophytes</taxon>
        <taxon>Chlorophyceae</taxon>
        <taxon>CS clade</taxon>
        <taxon>Sphaeropleales</taxon>
        <taxon>Scenedesmaceae</taxon>
        <taxon>Tetradesmus</taxon>
    </lineage>
</organism>
<sequence length="467" mass="50865">MNIIFSVSADAAGTVYSGLALPAQAQKCSASKPWSCKWLLSCDAAASCKRFFPGEMSGREKCLVLLNSAETEQQVELSVQLQSPGSWGAIIFGVMTINKCLRILVLLVVCAVMVQGANPFLSFLQRPTSAVKKQAVAGSTPVSYQGSAFLMGYYAGVTQALLEKKVLVPGVTPTAGLSGGAYTLTLAQLGWNGTDILSFWRAIVREGKTHLAHGAVGRLNALSVWALQEALPQDLSNVYSRMRIAVSQLDGSKTTLNNSASWIIDSWQGRDDLIANLLGTSYLPCYSGPTTYTIFRNQPVLDGAFGNGFKQMCPDGNTTNCIKVASWHVGPLGSATCDKRCGSDRLAAKCAVPERTAINTVLHKNDQFVDRWLLSEVQLRCPEADWKGMDPYPFPYYVPQASTLPDIYPGRFNPLPAWPPGSNTTLLACQWQNFAMAPPLDRMDDFFEMTYDLGYRDALAWHAAQQQ</sequence>
<proteinExistence type="predicted"/>
<dbReference type="InterPro" id="IPR033562">
    <property type="entry name" value="PLPL"/>
</dbReference>
<accession>A0ABY8TQS5</accession>
<protein>
    <recommendedName>
        <fullName evidence="3">PNPLA domain-containing protein</fullName>
    </recommendedName>
</protein>
<dbReference type="Proteomes" id="UP001244341">
    <property type="component" value="Chromosome 3b"/>
</dbReference>
<dbReference type="PANTHER" id="PTHR12406:SF7">
    <property type="entry name" value="PATATIN-LIKE PHOSPHOLIPASE DOMAIN-CONTAINING PROTEIN 4"/>
    <property type="match status" value="1"/>
</dbReference>
<dbReference type="EMBL" id="CP126210">
    <property type="protein sequence ID" value="WIA11455.1"/>
    <property type="molecule type" value="Genomic_DNA"/>
</dbReference>
<name>A0ABY8TQS5_TETOB</name>
<evidence type="ECO:0000313" key="2">
    <source>
        <dbReference type="Proteomes" id="UP001244341"/>
    </source>
</evidence>